<evidence type="ECO:0000256" key="3">
    <source>
        <dbReference type="ARBA" id="ARBA00023002"/>
    </source>
</evidence>
<evidence type="ECO:0000259" key="4">
    <source>
        <dbReference type="Pfam" id="PF03358"/>
    </source>
</evidence>
<dbReference type="InterPro" id="IPR051814">
    <property type="entry name" value="NAD(P)H-dep_FMN_reductase"/>
</dbReference>
<dbReference type="PANTHER" id="PTHR43408:SF1">
    <property type="entry name" value="FMN REDUCTASE (NADPH)"/>
    <property type="match status" value="1"/>
</dbReference>
<dbReference type="Gene3D" id="3.40.50.360">
    <property type="match status" value="1"/>
</dbReference>
<reference evidence="5 6" key="1">
    <citation type="submission" date="2024-09" db="EMBL/GenBank/DDBJ databases">
        <authorList>
            <person name="Sun Q."/>
            <person name="Mori K."/>
        </authorList>
    </citation>
    <scope>NUCLEOTIDE SEQUENCE [LARGE SCALE GENOMIC DNA]</scope>
    <source>
        <strain evidence="5 6">NCAIM B.02610</strain>
    </source>
</reference>
<proteinExistence type="predicted"/>
<evidence type="ECO:0000313" key="5">
    <source>
        <dbReference type="EMBL" id="MFC0472671.1"/>
    </source>
</evidence>
<keyword evidence="6" id="KW-1185">Reference proteome</keyword>
<dbReference type="InterPro" id="IPR020048">
    <property type="entry name" value="NADPH-dep_FMN_reduc_SsuE"/>
</dbReference>
<dbReference type="RefSeq" id="WP_335963086.1">
    <property type="nucleotide sequence ID" value="NZ_JAXBLX010000041.1"/>
</dbReference>
<accession>A0ABV6KH84</accession>
<keyword evidence="1" id="KW-0285">Flavoprotein</keyword>
<dbReference type="SUPFAM" id="SSF52218">
    <property type="entry name" value="Flavoproteins"/>
    <property type="match status" value="1"/>
</dbReference>
<dbReference type="Proteomes" id="UP001589838">
    <property type="component" value="Unassembled WGS sequence"/>
</dbReference>
<dbReference type="GO" id="GO:0052873">
    <property type="term" value="F:FMN reductase (NADPH) activity"/>
    <property type="evidence" value="ECO:0007669"/>
    <property type="project" value="UniProtKB-EC"/>
</dbReference>
<evidence type="ECO:0000256" key="1">
    <source>
        <dbReference type="ARBA" id="ARBA00022630"/>
    </source>
</evidence>
<dbReference type="InterPro" id="IPR029039">
    <property type="entry name" value="Flavoprotein-like_sf"/>
</dbReference>
<evidence type="ECO:0000313" key="6">
    <source>
        <dbReference type="Proteomes" id="UP001589838"/>
    </source>
</evidence>
<evidence type="ECO:0000256" key="2">
    <source>
        <dbReference type="ARBA" id="ARBA00022643"/>
    </source>
</evidence>
<protein>
    <submittedName>
        <fullName evidence="5">NADPH-dependent FMN reductase</fullName>
        <ecNumber evidence="5">1.5.1.38</ecNumber>
    </submittedName>
</protein>
<name>A0ABV6KH84_9BACI</name>
<organism evidence="5 6">
    <name type="scientific">Halalkalibacter kiskunsagensis</name>
    <dbReference type="NCBI Taxonomy" id="1548599"/>
    <lineage>
        <taxon>Bacteria</taxon>
        <taxon>Bacillati</taxon>
        <taxon>Bacillota</taxon>
        <taxon>Bacilli</taxon>
        <taxon>Bacillales</taxon>
        <taxon>Bacillaceae</taxon>
        <taxon>Halalkalibacter</taxon>
    </lineage>
</organism>
<keyword evidence="3 5" id="KW-0560">Oxidoreductase</keyword>
<dbReference type="NCBIfam" id="TIGR03567">
    <property type="entry name" value="FMN_reduc_SsuE"/>
    <property type="match status" value="1"/>
</dbReference>
<sequence>MSNIIIISGSPSKTSRLNGVIHYAQSHLQNKGVKVETLEVIDLPAEDLIYARFDSEPVQKAIKKVEEADAIIVASQVYKASFTGVLKTFLDLLPQKSLVDKVVLPLVLAGTLAHFLTIEYSFKPVLSALGSTNISNGVYALETGVKRNEEGVVQFDEETKKRVDRALEGFLIEVNYHSLRYEQVTSERIN</sequence>
<dbReference type="Pfam" id="PF03358">
    <property type="entry name" value="FMN_red"/>
    <property type="match status" value="1"/>
</dbReference>
<comment type="caution">
    <text evidence="5">The sequence shown here is derived from an EMBL/GenBank/DDBJ whole genome shotgun (WGS) entry which is preliminary data.</text>
</comment>
<keyword evidence="2" id="KW-0288">FMN</keyword>
<dbReference type="EC" id="1.5.1.38" evidence="5"/>
<gene>
    <name evidence="5" type="primary">ssuE</name>
    <name evidence="5" type="ORF">ACFFHM_19845</name>
</gene>
<dbReference type="InterPro" id="IPR005025">
    <property type="entry name" value="FMN_Rdtase-like_dom"/>
</dbReference>
<dbReference type="EMBL" id="JBHLUX010000084">
    <property type="protein sequence ID" value="MFC0472671.1"/>
    <property type="molecule type" value="Genomic_DNA"/>
</dbReference>
<dbReference type="PANTHER" id="PTHR43408">
    <property type="entry name" value="FMN REDUCTASE (NADPH)"/>
    <property type="match status" value="1"/>
</dbReference>
<feature type="domain" description="NADPH-dependent FMN reductase-like" evidence="4">
    <location>
        <begin position="3"/>
        <end position="144"/>
    </location>
</feature>